<dbReference type="OrthoDB" id="9786336at2"/>
<protein>
    <submittedName>
        <fullName evidence="1">Putative proteasome-type protease</fullName>
    </submittedName>
</protein>
<dbReference type="InterPro" id="IPR001353">
    <property type="entry name" value="Proteasome_sua/b"/>
</dbReference>
<dbReference type="EMBL" id="PVTH01000006">
    <property type="protein sequence ID" value="PRY52259.1"/>
    <property type="molecule type" value="Genomic_DNA"/>
</dbReference>
<proteinExistence type="predicted"/>
<sequence>MTYCLAIKVKEGLVAIADTRITSGTDTTVKKKVFVDQKNQHSLFIMTSGLRSVRDKAIIYFRELIDGGAEYNKLYKAVNAFGQQVRRVAEEDRGPLEKSGFKFNLNTIIGGQLSDDDEHKLFLLYPEGNWVELDQGSPFVIIGNSGPGKPILNRTLKEDSSMKLALKTGFLSFDSTRTSTNDVDFPIDVILYNKDSFAMSEYRFEKQDLEHISAQWANELKTALLNIPEDWMEPAFEKLRVLNDDCRKIDL</sequence>
<name>A0A2T0U2Y0_9SPHI</name>
<dbReference type="GO" id="GO:0005839">
    <property type="term" value="C:proteasome core complex"/>
    <property type="evidence" value="ECO:0007669"/>
    <property type="project" value="InterPro"/>
</dbReference>
<keyword evidence="1" id="KW-0378">Hydrolase</keyword>
<dbReference type="Proteomes" id="UP000238034">
    <property type="component" value="Unassembled WGS sequence"/>
</dbReference>
<dbReference type="GO" id="GO:0008233">
    <property type="term" value="F:peptidase activity"/>
    <property type="evidence" value="ECO:0007669"/>
    <property type="project" value="UniProtKB-KW"/>
</dbReference>
<dbReference type="InterPro" id="IPR016545">
    <property type="entry name" value="UCP009120_prtse"/>
</dbReference>
<dbReference type="SUPFAM" id="SSF56235">
    <property type="entry name" value="N-terminal nucleophile aminohydrolases (Ntn hydrolases)"/>
    <property type="match status" value="1"/>
</dbReference>
<evidence type="ECO:0000313" key="2">
    <source>
        <dbReference type="Proteomes" id="UP000238034"/>
    </source>
</evidence>
<organism evidence="1 2">
    <name type="scientific">Arcticibacter pallidicorallinus</name>
    <dbReference type="NCBI Taxonomy" id="1259464"/>
    <lineage>
        <taxon>Bacteria</taxon>
        <taxon>Pseudomonadati</taxon>
        <taxon>Bacteroidota</taxon>
        <taxon>Sphingobacteriia</taxon>
        <taxon>Sphingobacteriales</taxon>
        <taxon>Sphingobacteriaceae</taxon>
        <taxon>Arcticibacter</taxon>
    </lineage>
</organism>
<accession>A0A2T0U2Y0</accession>
<dbReference type="InterPro" id="IPR029055">
    <property type="entry name" value="Ntn_hydrolases_N"/>
</dbReference>
<dbReference type="RefSeq" id="WP_106293303.1">
    <property type="nucleotide sequence ID" value="NZ_PVTH01000006.1"/>
</dbReference>
<evidence type="ECO:0000313" key="1">
    <source>
        <dbReference type="EMBL" id="PRY52259.1"/>
    </source>
</evidence>
<gene>
    <name evidence="1" type="ORF">B0I27_10617</name>
</gene>
<reference evidence="1 2" key="1">
    <citation type="submission" date="2018-03" db="EMBL/GenBank/DDBJ databases">
        <title>Genomic Encyclopedia of Type Strains, Phase III (KMG-III): the genomes of soil and plant-associated and newly described type strains.</title>
        <authorList>
            <person name="Whitman W."/>
        </authorList>
    </citation>
    <scope>NUCLEOTIDE SEQUENCE [LARGE SCALE GENOMIC DNA]</scope>
    <source>
        <strain evidence="1 2">CGMCC 1.9313</strain>
    </source>
</reference>
<comment type="caution">
    <text evidence="1">The sequence shown here is derived from an EMBL/GenBank/DDBJ whole genome shotgun (WGS) entry which is preliminary data.</text>
</comment>
<dbReference type="AlphaFoldDB" id="A0A2T0U2Y0"/>
<keyword evidence="2" id="KW-1185">Reference proteome</keyword>
<dbReference type="GO" id="GO:0051603">
    <property type="term" value="P:proteolysis involved in protein catabolic process"/>
    <property type="evidence" value="ECO:0007669"/>
    <property type="project" value="InterPro"/>
</dbReference>
<keyword evidence="1" id="KW-0647">Proteasome</keyword>
<dbReference type="PIRSF" id="PIRSF009120">
    <property type="entry name" value="UCP009120_prtse"/>
    <property type="match status" value="1"/>
</dbReference>
<dbReference type="Gene3D" id="3.60.20.10">
    <property type="entry name" value="Glutamine Phosphoribosylpyrophosphate, subunit 1, domain 1"/>
    <property type="match status" value="1"/>
</dbReference>
<dbReference type="Pfam" id="PF00227">
    <property type="entry name" value="Proteasome"/>
    <property type="match status" value="1"/>
</dbReference>
<keyword evidence="1" id="KW-0645">Protease</keyword>